<dbReference type="GO" id="GO:0005524">
    <property type="term" value="F:ATP binding"/>
    <property type="evidence" value="ECO:0007669"/>
    <property type="project" value="UniProtKB-KW"/>
</dbReference>
<evidence type="ECO:0000256" key="3">
    <source>
        <dbReference type="ARBA" id="ARBA00022840"/>
    </source>
</evidence>
<evidence type="ECO:0000256" key="1">
    <source>
        <dbReference type="ARBA" id="ARBA00022553"/>
    </source>
</evidence>
<keyword evidence="6" id="KW-0732">Signal</keyword>
<keyword evidence="5" id="KW-1133">Transmembrane helix</keyword>
<evidence type="ECO:0000256" key="2">
    <source>
        <dbReference type="ARBA" id="ARBA00022741"/>
    </source>
</evidence>
<keyword evidence="9" id="KW-1185">Reference proteome</keyword>
<feature type="region of interest" description="Disordered" evidence="4">
    <location>
        <begin position="161"/>
        <end position="203"/>
    </location>
</feature>
<proteinExistence type="predicted"/>
<evidence type="ECO:0000256" key="5">
    <source>
        <dbReference type="SAM" id="Phobius"/>
    </source>
</evidence>
<feature type="transmembrane region" description="Helical" evidence="5">
    <location>
        <begin position="206"/>
        <end position="230"/>
    </location>
</feature>
<dbReference type="OrthoDB" id="3003010at2759"/>
<feature type="chain" id="PRO_5022113257" description="Epidermal growth factor receptor-like transmembrane-juxtamembrane segment domain-containing protein" evidence="6">
    <location>
        <begin position="23"/>
        <end position="348"/>
    </location>
</feature>
<feature type="compositionally biased region" description="Low complexity" evidence="4">
    <location>
        <begin position="169"/>
        <end position="203"/>
    </location>
</feature>
<evidence type="ECO:0000313" key="9">
    <source>
        <dbReference type="Proteomes" id="UP000320762"/>
    </source>
</evidence>
<dbReference type="EMBL" id="VDMD01000012">
    <property type="protein sequence ID" value="TRM62590.1"/>
    <property type="molecule type" value="Genomic_DNA"/>
</dbReference>
<keyword evidence="1" id="KW-0597">Phosphoprotein</keyword>
<dbReference type="STRING" id="97359.A0A550CCQ0"/>
<sequence length="348" mass="36232">MVVLRSISAVTVALLSARSVEGQNSTSSASAQCTDSNYDWTYNTLTQSPCDVLVYLGAVCNSGIFSVPSLETDEQYVGPDPAYATECRCNTVFYSVLAACSACQDAEYIEWSTYSANCSSVAIAQYPEDIPSGTRVPHWAYQDVVSNDTFSLQTAINDAYSDPAESTGSAKPTYSASKSSSSGSSDPGAQPSSASSSSGSGSKTNVGAIAGGVVGGVVGLGLLGALLFFLMRRRRQRAGMAPASAAPPLTSHTPPLPPSTPGAFSEKTEFVPNRTATPKLYDPSDPSTFPSSPAPTSTYVADSQYDSSTPYAMGGATHLSYNPYDGSNGAPYNPPQARPEHYSGVPEV</sequence>
<evidence type="ECO:0000259" key="7">
    <source>
        <dbReference type="Pfam" id="PF21314"/>
    </source>
</evidence>
<feature type="compositionally biased region" description="Polar residues" evidence="4">
    <location>
        <begin position="299"/>
        <end position="310"/>
    </location>
</feature>
<dbReference type="AlphaFoldDB" id="A0A550CCQ0"/>
<dbReference type="InterPro" id="IPR049328">
    <property type="entry name" value="TM_ErbB1"/>
</dbReference>
<name>A0A550CCQ0_9AGAR</name>
<keyword evidence="3" id="KW-0067">ATP-binding</keyword>
<gene>
    <name evidence="8" type="ORF">BD626DRAFT_497860</name>
</gene>
<accession>A0A550CCQ0</accession>
<feature type="signal peptide" evidence="6">
    <location>
        <begin position="1"/>
        <end position="22"/>
    </location>
</feature>
<dbReference type="Pfam" id="PF21314">
    <property type="entry name" value="TM_ErbB1"/>
    <property type="match status" value="1"/>
</dbReference>
<feature type="compositionally biased region" description="Low complexity" evidence="4">
    <location>
        <begin position="283"/>
        <end position="298"/>
    </location>
</feature>
<keyword evidence="2" id="KW-0547">Nucleotide-binding</keyword>
<reference evidence="8 9" key="1">
    <citation type="journal article" date="2019" name="New Phytol.">
        <title>Comparative genomics reveals unique wood-decay strategies and fruiting body development in the Schizophyllaceae.</title>
        <authorList>
            <person name="Almasi E."/>
            <person name="Sahu N."/>
            <person name="Krizsan K."/>
            <person name="Balint B."/>
            <person name="Kovacs G.M."/>
            <person name="Kiss B."/>
            <person name="Cseklye J."/>
            <person name="Drula E."/>
            <person name="Henrissat B."/>
            <person name="Nagy I."/>
            <person name="Chovatia M."/>
            <person name="Adam C."/>
            <person name="LaButti K."/>
            <person name="Lipzen A."/>
            <person name="Riley R."/>
            <person name="Grigoriev I.V."/>
            <person name="Nagy L.G."/>
        </authorList>
    </citation>
    <scope>NUCLEOTIDE SEQUENCE [LARGE SCALE GENOMIC DNA]</scope>
    <source>
        <strain evidence="8 9">NL-1724</strain>
    </source>
</reference>
<protein>
    <recommendedName>
        <fullName evidence="7">Epidermal growth factor receptor-like transmembrane-juxtamembrane segment domain-containing protein</fullName>
    </recommendedName>
</protein>
<feature type="compositionally biased region" description="Low complexity" evidence="4">
    <location>
        <begin position="241"/>
        <end position="253"/>
    </location>
</feature>
<evidence type="ECO:0000256" key="6">
    <source>
        <dbReference type="SAM" id="SignalP"/>
    </source>
</evidence>
<evidence type="ECO:0000256" key="4">
    <source>
        <dbReference type="SAM" id="MobiDB-lite"/>
    </source>
</evidence>
<evidence type="ECO:0000313" key="8">
    <source>
        <dbReference type="EMBL" id="TRM62590.1"/>
    </source>
</evidence>
<comment type="caution">
    <text evidence="8">The sequence shown here is derived from an EMBL/GenBank/DDBJ whole genome shotgun (WGS) entry which is preliminary data.</text>
</comment>
<keyword evidence="5" id="KW-0812">Transmembrane</keyword>
<feature type="domain" description="Epidermal growth factor receptor-like transmembrane-juxtamembrane segment" evidence="7">
    <location>
        <begin position="209"/>
        <end position="237"/>
    </location>
</feature>
<organism evidence="8 9">
    <name type="scientific">Schizophyllum amplum</name>
    <dbReference type="NCBI Taxonomy" id="97359"/>
    <lineage>
        <taxon>Eukaryota</taxon>
        <taxon>Fungi</taxon>
        <taxon>Dikarya</taxon>
        <taxon>Basidiomycota</taxon>
        <taxon>Agaricomycotina</taxon>
        <taxon>Agaricomycetes</taxon>
        <taxon>Agaricomycetidae</taxon>
        <taxon>Agaricales</taxon>
        <taxon>Schizophyllaceae</taxon>
        <taxon>Schizophyllum</taxon>
    </lineage>
</organism>
<dbReference type="Proteomes" id="UP000320762">
    <property type="component" value="Unassembled WGS sequence"/>
</dbReference>
<feature type="region of interest" description="Disordered" evidence="4">
    <location>
        <begin position="241"/>
        <end position="348"/>
    </location>
</feature>
<keyword evidence="5" id="KW-0472">Membrane</keyword>